<evidence type="ECO:0000313" key="2">
    <source>
        <dbReference type="Proteomes" id="UP000763641"/>
    </source>
</evidence>
<evidence type="ECO:0008006" key="3">
    <source>
        <dbReference type="Google" id="ProtNLM"/>
    </source>
</evidence>
<comment type="caution">
    <text evidence="1">The sequence shown here is derived from an EMBL/GenBank/DDBJ whole genome shotgun (WGS) entry which is preliminary data.</text>
</comment>
<dbReference type="Proteomes" id="UP000763641">
    <property type="component" value="Unassembled WGS sequence"/>
</dbReference>
<evidence type="ECO:0000313" key="1">
    <source>
        <dbReference type="EMBL" id="MBM6577504.1"/>
    </source>
</evidence>
<reference evidence="1 2" key="1">
    <citation type="submission" date="2020-12" db="EMBL/GenBank/DDBJ databases">
        <title>Sphingomonas sp.</title>
        <authorList>
            <person name="Kim M.K."/>
        </authorList>
    </citation>
    <scope>NUCLEOTIDE SEQUENCE [LARGE SCALE GENOMIC DNA]</scope>
    <source>
        <strain evidence="1 2">BT552</strain>
    </source>
</reference>
<organism evidence="1 2">
    <name type="scientific">Sphingomonas longa</name>
    <dbReference type="NCBI Taxonomy" id="2778730"/>
    <lineage>
        <taxon>Bacteria</taxon>
        <taxon>Pseudomonadati</taxon>
        <taxon>Pseudomonadota</taxon>
        <taxon>Alphaproteobacteria</taxon>
        <taxon>Sphingomonadales</taxon>
        <taxon>Sphingomonadaceae</taxon>
        <taxon>Sphingomonas</taxon>
    </lineage>
</organism>
<dbReference type="EMBL" id="JAFEMC010000004">
    <property type="protein sequence ID" value="MBM6577504.1"/>
    <property type="molecule type" value="Genomic_DNA"/>
</dbReference>
<protein>
    <recommendedName>
        <fullName evidence="3">Haem-binding uptake Tiki superfamily ChaN domain-containing protein</fullName>
    </recommendedName>
</protein>
<gene>
    <name evidence="1" type="ORF">ILT43_14070</name>
</gene>
<keyword evidence="2" id="KW-1185">Reference proteome</keyword>
<accession>A0ABS2D993</accession>
<sequence>MIAMLAPLVGATAAPCIPVAGADRLWSASTRWVIAGELHGTNETPDAFANLVCLAAATGRSVTVALEYPADGQAVIDAWLASNGDTAARLALLTLLIWSKESQDGRSSIAFLRLWNTLRVMKQSGTITGVVASDVGRSTPPGQTRDAAMATSWTAIPKNDRDLVLILVGNVHATRTPAIFGDRKIITAGSLMPRRQTVSINVIGIGGTAWTCESDGCREHDSGPPRPAVAGITFDKNAEQLWDATYQLGGGTTAAAPAITH</sequence>
<proteinExistence type="predicted"/>
<dbReference type="RefSeq" id="WP_204199611.1">
    <property type="nucleotide sequence ID" value="NZ_JAFEMC010000004.1"/>
</dbReference>
<name>A0ABS2D993_9SPHN</name>